<reference evidence="1 2" key="1">
    <citation type="journal article" date="2018" name="PLoS ONE">
        <title>The draft genome of Kipferlia bialata reveals reductive genome evolution in fornicate parasites.</title>
        <authorList>
            <person name="Tanifuji G."/>
            <person name="Takabayashi S."/>
            <person name="Kume K."/>
            <person name="Takagi M."/>
            <person name="Nakayama T."/>
            <person name="Kamikawa R."/>
            <person name="Inagaki Y."/>
            <person name="Hashimoto T."/>
        </authorList>
    </citation>
    <scope>NUCLEOTIDE SEQUENCE [LARGE SCALE GENOMIC DNA]</scope>
    <source>
        <strain evidence="1">NY0173</strain>
    </source>
</reference>
<gene>
    <name evidence="1" type="ORF">KIPB_016128</name>
</gene>
<accession>A0A391NX02</accession>
<dbReference type="Proteomes" id="UP000265618">
    <property type="component" value="Unassembled WGS sequence"/>
</dbReference>
<evidence type="ECO:0000313" key="1">
    <source>
        <dbReference type="EMBL" id="GCA65060.1"/>
    </source>
</evidence>
<keyword evidence="2" id="KW-1185">Reference proteome</keyword>
<sequence>PPQLIFGDTAKPILAHKAGADVLILGIVYV</sequence>
<evidence type="ECO:0000313" key="2">
    <source>
        <dbReference type="Proteomes" id="UP000265618"/>
    </source>
</evidence>
<name>A0A391NX02_9EUKA</name>
<proteinExistence type="predicted"/>
<comment type="caution">
    <text evidence="1">The sequence shown here is derived from an EMBL/GenBank/DDBJ whole genome shotgun (WGS) entry which is preliminary data.</text>
</comment>
<organism evidence="1 2">
    <name type="scientific">Kipferlia bialata</name>
    <dbReference type="NCBI Taxonomy" id="797122"/>
    <lineage>
        <taxon>Eukaryota</taxon>
        <taxon>Metamonada</taxon>
        <taxon>Carpediemonas-like organisms</taxon>
        <taxon>Kipferlia</taxon>
    </lineage>
</organism>
<protein>
    <submittedName>
        <fullName evidence="1">Uncharacterized protein</fullName>
    </submittedName>
</protein>
<dbReference type="AlphaFoldDB" id="A0A391NX02"/>
<feature type="non-terminal residue" evidence="1">
    <location>
        <position position="1"/>
    </location>
</feature>
<dbReference type="EMBL" id="BDIP01009583">
    <property type="protein sequence ID" value="GCA65060.1"/>
    <property type="molecule type" value="Genomic_DNA"/>
</dbReference>